<name>A0A6H9YTB3_9ACTN</name>
<dbReference type="OrthoDB" id="5194780at2"/>
<protein>
    <submittedName>
        <fullName evidence="2">Uncharacterized protein</fullName>
    </submittedName>
</protein>
<dbReference type="EMBL" id="WBMT01000004">
    <property type="protein sequence ID" value="KAB2350121.1"/>
    <property type="molecule type" value="Genomic_DNA"/>
</dbReference>
<organism evidence="2 3">
    <name type="scientific">Actinomadura rudentiformis</name>
    <dbReference type="NCBI Taxonomy" id="359158"/>
    <lineage>
        <taxon>Bacteria</taxon>
        <taxon>Bacillati</taxon>
        <taxon>Actinomycetota</taxon>
        <taxon>Actinomycetes</taxon>
        <taxon>Streptosporangiales</taxon>
        <taxon>Thermomonosporaceae</taxon>
        <taxon>Actinomadura</taxon>
    </lineage>
</organism>
<dbReference type="RefSeq" id="WP_151559747.1">
    <property type="nucleotide sequence ID" value="NZ_WBMT01000004.1"/>
</dbReference>
<evidence type="ECO:0000256" key="1">
    <source>
        <dbReference type="SAM" id="SignalP"/>
    </source>
</evidence>
<feature type="chain" id="PRO_5026276828" evidence="1">
    <location>
        <begin position="29"/>
        <end position="151"/>
    </location>
</feature>
<sequence>MINFTWAKAAALPAAVVAVTCVSAPALAADNVAEPAKSAHAATSAGTSQAAQAACVLRFRVSATEDVGASGDEPYLKVNTVFWRAPGSMDDGAVAAVNKTVHVGDVVQAWEADSPDADDFIGSDIVTASGTLLEFTGDGAVYSARYRLGAC</sequence>
<comment type="caution">
    <text evidence="2">The sequence shown here is derived from an EMBL/GenBank/DDBJ whole genome shotgun (WGS) entry which is preliminary data.</text>
</comment>
<dbReference type="Proteomes" id="UP000468735">
    <property type="component" value="Unassembled WGS sequence"/>
</dbReference>
<keyword evidence="1" id="KW-0732">Signal</keyword>
<dbReference type="AlphaFoldDB" id="A0A6H9YTB3"/>
<feature type="signal peptide" evidence="1">
    <location>
        <begin position="1"/>
        <end position="28"/>
    </location>
</feature>
<evidence type="ECO:0000313" key="2">
    <source>
        <dbReference type="EMBL" id="KAB2350121.1"/>
    </source>
</evidence>
<proteinExistence type="predicted"/>
<keyword evidence="3" id="KW-1185">Reference proteome</keyword>
<accession>A0A6H9YTB3</accession>
<gene>
    <name evidence="2" type="ORF">F8566_09960</name>
</gene>
<evidence type="ECO:0000313" key="3">
    <source>
        <dbReference type="Proteomes" id="UP000468735"/>
    </source>
</evidence>
<reference evidence="2 3" key="1">
    <citation type="submission" date="2019-09" db="EMBL/GenBank/DDBJ databases">
        <title>Actinomadura physcomitrii sp. nov., a novel actinomycete isolated from moss [Physcomitrium sphaericum (Ludw) Fuernr].</title>
        <authorList>
            <person name="Zhuang X."/>
            <person name="Liu C."/>
        </authorList>
    </citation>
    <scope>NUCLEOTIDE SEQUENCE [LARGE SCALE GENOMIC DNA]</scope>
    <source>
        <strain evidence="2 3">HMC1</strain>
    </source>
</reference>